<evidence type="ECO:0000313" key="3">
    <source>
        <dbReference type="Proteomes" id="UP001566132"/>
    </source>
</evidence>
<dbReference type="PROSITE" id="PS50181">
    <property type="entry name" value="FBOX"/>
    <property type="match status" value="1"/>
</dbReference>
<dbReference type="AlphaFoldDB" id="A0ABD1ERQ1"/>
<protein>
    <recommendedName>
        <fullName evidence="1">F-box domain-containing protein</fullName>
    </recommendedName>
</protein>
<keyword evidence="3" id="KW-1185">Reference proteome</keyword>
<dbReference type="EMBL" id="JBDJPC010000005">
    <property type="protein sequence ID" value="KAL1501445.1"/>
    <property type="molecule type" value="Genomic_DNA"/>
</dbReference>
<accession>A0ABD1ERQ1</accession>
<dbReference type="Gene3D" id="3.80.10.10">
    <property type="entry name" value="Ribonuclease Inhibitor"/>
    <property type="match status" value="2"/>
</dbReference>
<evidence type="ECO:0000259" key="1">
    <source>
        <dbReference type="PROSITE" id="PS50181"/>
    </source>
</evidence>
<evidence type="ECO:0000313" key="2">
    <source>
        <dbReference type="EMBL" id="KAL1501445.1"/>
    </source>
</evidence>
<dbReference type="SMART" id="SM00367">
    <property type="entry name" value="LRR_CC"/>
    <property type="match status" value="3"/>
</dbReference>
<proteinExistence type="predicted"/>
<dbReference type="Proteomes" id="UP001566132">
    <property type="component" value="Unassembled WGS sequence"/>
</dbReference>
<reference evidence="2 3" key="1">
    <citation type="submission" date="2024-05" db="EMBL/GenBank/DDBJ databases">
        <title>Genetic variation in Jamaican populations of the coffee berry borer (Hypothenemus hampei).</title>
        <authorList>
            <person name="Errbii M."/>
            <person name="Myrie A."/>
        </authorList>
    </citation>
    <scope>NUCLEOTIDE SEQUENCE [LARGE SCALE GENOMIC DNA]</scope>
    <source>
        <strain evidence="2">JA-Hopewell-2020-01-JO</strain>
        <tissue evidence="2">Whole body</tissue>
    </source>
</reference>
<dbReference type="PANTHER" id="PTHR13318">
    <property type="entry name" value="PARTNER OF PAIRED, ISOFORM B-RELATED"/>
    <property type="match status" value="1"/>
</dbReference>
<dbReference type="SUPFAM" id="SSF52047">
    <property type="entry name" value="RNI-like"/>
    <property type="match status" value="1"/>
</dbReference>
<sequence length="567" mass="65374">MPRSTEIRFNVVHFSGVCNNRIRHEGPSGLVPNYRIPAEELSLKKYGTHWCVNSAAKRSYSDASEDIIETDEFVVLEYSKAMIPRHLIIHPSSNLQGAIIQVWGGRRNTTDLDKLVCMPNGNYWNLLWSGNEIENFMYMKRVIPLNKTNYAVNVIKIQLLTSILPYYPRIGNIQLTNKKSVPCSKRYTRLMLQYLAFLPKVVKNHSDLEIPSQTTNIAALPTEILLKIFQYLDTKSLRSCSMVNEHWQQVANDPSLYKYLDLSDYWNIVDLESLTFVANNFNRIIKLDLSNCNGELIGFTKRTNGMDLAIQKILNNCKHSLTHLCLDNNLSVTNNVIKAITQCSNLKELRLSNTFSWNHFEDVQFEKLQTLDVSATHIRTNDLCNILKKTPELLNLLIDSNPQMSKGFANIVCTVTRYNLNLICWSSSKTFLGNQNFQFYRRFCLLHKLEELNLGYCPPTHIPSDLFREIGLGCPRLRRLILAKWENLSVESIAYAVIHCQSLDELDLRCCHKLTPNMCRAIIFGLKKLHLLDVTHCEQITLEEYFDIRLHSGRAYVKGHMEDPCFQ</sequence>
<dbReference type="SMART" id="SM00256">
    <property type="entry name" value="FBOX"/>
    <property type="match status" value="1"/>
</dbReference>
<comment type="caution">
    <text evidence="2">The sequence shown here is derived from an EMBL/GenBank/DDBJ whole genome shotgun (WGS) entry which is preliminary data.</text>
</comment>
<dbReference type="InterPro" id="IPR001810">
    <property type="entry name" value="F-box_dom"/>
</dbReference>
<organism evidence="2 3">
    <name type="scientific">Hypothenemus hampei</name>
    <name type="common">Coffee berry borer</name>
    <dbReference type="NCBI Taxonomy" id="57062"/>
    <lineage>
        <taxon>Eukaryota</taxon>
        <taxon>Metazoa</taxon>
        <taxon>Ecdysozoa</taxon>
        <taxon>Arthropoda</taxon>
        <taxon>Hexapoda</taxon>
        <taxon>Insecta</taxon>
        <taxon>Pterygota</taxon>
        <taxon>Neoptera</taxon>
        <taxon>Endopterygota</taxon>
        <taxon>Coleoptera</taxon>
        <taxon>Polyphaga</taxon>
        <taxon>Cucujiformia</taxon>
        <taxon>Curculionidae</taxon>
        <taxon>Scolytinae</taxon>
        <taxon>Hypothenemus</taxon>
    </lineage>
</organism>
<dbReference type="InterPro" id="IPR032675">
    <property type="entry name" value="LRR_dom_sf"/>
</dbReference>
<dbReference type="Pfam" id="PF12937">
    <property type="entry name" value="F-box-like"/>
    <property type="match status" value="1"/>
</dbReference>
<dbReference type="InterPro" id="IPR006553">
    <property type="entry name" value="Leu-rich_rpt_Cys-con_subtyp"/>
</dbReference>
<feature type="domain" description="F-box" evidence="1">
    <location>
        <begin position="214"/>
        <end position="260"/>
    </location>
</feature>
<name>A0ABD1ERQ1_HYPHA</name>
<gene>
    <name evidence="2" type="ORF">ABEB36_006762</name>
</gene>